<evidence type="ECO:0000256" key="8">
    <source>
        <dbReference type="SAM" id="Coils"/>
    </source>
</evidence>
<gene>
    <name evidence="9" type="ORF">HYN43_002995</name>
</gene>
<dbReference type="InterPro" id="IPR003423">
    <property type="entry name" value="OMP_efflux"/>
</dbReference>
<dbReference type="Pfam" id="PF02321">
    <property type="entry name" value="OEP"/>
    <property type="match status" value="1"/>
</dbReference>
<dbReference type="Proteomes" id="UP000270046">
    <property type="component" value="Chromosome"/>
</dbReference>
<evidence type="ECO:0000313" key="10">
    <source>
        <dbReference type="Proteomes" id="UP000270046"/>
    </source>
</evidence>
<dbReference type="GO" id="GO:0009279">
    <property type="term" value="C:cell outer membrane"/>
    <property type="evidence" value="ECO:0007669"/>
    <property type="project" value="UniProtKB-SubCell"/>
</dbReference>
<evidence type="ECO:0000256" key="2">
    <source>
        <dbReference type="ARBA" id="ARBA00007613"/>
    </source>
</evidence>
<protein>
    <submittedName>
        <fullName evidence="9">TolC family protein</fullName>
    </submittedName>
</protein>
<dbReference type="EMBL" id="CP032869">
    <property type="protein sequence ID" value="AYL94323.1"/>
    <property type="molecule type" value="Genomic_DNA"/>
</dbReference>
<evidence type="ECO:0000256" key="7">
    <source>
        <dbReference type="ARBA" id="ARBA00023237"/>
    </source>
</evidence>
<comment type="similarity">
    <text evidence="2">Belongs to the outer membrane factor (OMF) (TC 1.B.17) family.</text>
</comment>
<dbReference type="GO" id="GO:1990281">
    <property type="term" value="C:efflux pump complex"/>
    <property type="evidence" value="ECO:0007669"/>
    <property type="project" value="TreeGrafter"/>
</dbReference>
<dbReference type="Gene3D" id="1.20.1600.10">
    <property type="entry name" value="Outer membrane efflux proteins (OEP)"/>
    <property type="match status" value="1"/>
</dbReference>
<keyword evidence="4" id="KW-1134">Transmembrane beta strand</keyword>
<reference evidence="9 10" key="1">
    <citation type="submission" date="2018-10" db="EMBL/GenBank/DDBJ databases">
        <title>Genome sequencing of Mucilaginibacter sp. HYN0043.</title>
        <authorList>
            <person name="Kim M."/>
            <person name="Yi H."/>
        </authorList>
    </citation>
    <scope>NUCLEOTIDE SEQUENCE [LARGE SCALE GENOMIC DNA]</scope>
    <source>
        <strain evidence="9 10">HYN0043</strain>
    </source>
</reference>
<keyword evidence="5" id="KW-0812">Transmembrane</keyword>
<evidence type="ECO:0000313" key="9">
    <source>
        <dbReference type="EMBL" id="AYL94323.1"/>
    </source>
</evidence>
<accession>A0A494VSJ3</accession>
<evidence type="ECO:0000256" key="1">
    <source>
        <dbReference type="ARBA" id="ARBA00004442"/>
    </source>
</evidence>
<dbReference type="InterPro" id="IPR051906">
    <property type="entry name" value="TolC-like"/>
</dbReference>
<comment type="subcellular location">
    <subcellularLocation>
        <location evidence="1">Cell outer membrane</location>
    </subcellularLocation>
</comment>
<feature type="coiled-coil region" evidence="8">
    <location>
        <begin position="332"/>
        <end position="382"/>
    </location>
</feature>
<evidence type="ECO:0000256" key="5">
    <source>
        <dbReference type="ARBA" id="ARBA00022692"/>
    </source>
</evidence>
<dbReference type="SUPFAM" id="SSF56954">
    <property type="entry name" value="Outer membrane efflux proteins (OEP)"/>
    <property type="match status" value="1"/>
</dbReference>
<sequence length="435" mass="49686">MKKLLAIGLIVCFNRVIAQDTVVKVLPLTELFQLTEVNSRQLQASKQNVGINEARTEIARSQKLPDIETSAEAGYLSTITILNPNFSWYANVETPHFVNNYFLGASETLYKGGSIRLNIKKGELGEQLAALNYEKDRQDIKLLLLGRYLELFQQYNNRLIYRENIRLAKKRLDDLNKLKRQGLVTQNDIIRNELLLSDFQLDLQQVENNITILNKELQVVLGLPERTRILPDTTLTSQPISVSTLTDYSALAQKNQPAIQSSRISEQIAGKNVAIEKAARLPELSVYAGDALQRPFLNTLEPLNIYYNAYQAGFKLKYNISSIYHARDRIKLARLEQEQQKAQTAYREQQAEIEVTTAFTRYQEARERAVTLSKSLDLANDNFRVVEKKYINQLAQVTDMLDASTAKLSAELRLNNEKINIINQWFRLQKAAGNF</sequence>
<dbReference type="AlphaFoldDB" id="A0A494VSJ3"/>
<dbReference type="OrthoDB" id="916581at2"/>
<dbReference type="GO" id="GO:0015562">
    <property type="term" value="F:efflux transmembrane transporter activity"/>
    <property type="evidence" value="ECO:0007669"/>
    <property type="project" value="InterPro"/>
</dbReference>
<name>A0A494VSJ3_9SPHI</name>
<keyword evidence="8" id="KW-0175">Coiled coil</keyword>
<evidence type="ECO:0000256" key="3">
    <source>
        <dbReference type="ARBA" id="ARBA00022448"/>
    </source>
</evidence>
<organism evidence="9 10">
    <name type="scientific">Mucilaginibacter celer</name>
    <dbReference type="NCBI Taxonomy" id="2305508"/>
    <lineage>
        <taxon>Bacteria</taxon>
        <taxon>Pseudomonadati</taxon>
        <taxon>Bacteroidota</taxon>
        <taxon>Sphingobacteriia</taxon>
        <taxon>Sphingobacteriales</taxon>
        <taxon>Sphingobacteriaceae</taxon>
        <taxon>Mucilaginibacter</taxon>
    </lineage>
</organism>
<proteinExistence type="inferred from homology"/>
<dbReference type="PANTHER" id="PTHR30026">
    <property type="entry name" value="OUTER MEMBRANE PROTEIN TOLC"/>
    <property type="match status" value="1"/>
</dbReference>
<keyword evidence="6" id="KW-0472">Membrane</keyword>
<dbReference type="PANTHER" id="PTHR30026:SF23">
    <property type="entry name" value="TO APRF-PUTATIVE OUTER MEMBRANE EFFLUX PROTEIN OR SECRETED ALKALINE PHOSPHATASE-RELATED"/>
    <property type="match status" value="1"/>
</dbReference>
<dbReference type="KEGG" id="muh:HYN43_002995"/>
<dbReference type="GO" id="GO:0015288">
    <property type="term" value="F:porin activity"/>
    <property type="evidence" value="ECO:0007669"/>
    <property type="project" value="TreeGrafter"/>
</dbReference>
<keyword evidence="3" id="KW-0813">Transport</keyword>
<keyword evidence="7" id="KW-0998">Cell outer membrane</keyword>
<dbReference type="RefSeq" id="WP_119408042.1">
    <property type="nucleotide sequence ID" value="NZ_CP032869.1"/>
</dbReference>
<keyword evidence="10" id="KW-1185">Reference proteome</keyword>
<evidence type="ECO:0000256" key="4">
    <source>
        <dbReference type="ARBA" id="ARBA00022452"/>
    </source>
</evidence>
<evidence type="ECO:0000256" key="6">
    <source>
        <dbReference type="ARBA" id="ARBA00023136"/>
    </source>
</evidence>